<gene>
    <name evidence="1" type="ORF">HCN08_14375</name>
</gene>
<evidence type="ECO:0000313" key="2">
    <source>
        <dbReference type="Proteomes" id="UP000734511"/>
    </source>
</evidence>
<dbReference type="EMBL" id="JAATEJ010000009">
    <property type="protein sequence ID" value="NJP44570.1"/>
    <property type="molecule type" value="Genomic_DNA"/>
</dbReference>
<comment type="caution">
    <text evidence="1">The sequence shown here is derived from an EMBL/GenBank/DDBJ whole genome shotgun (WGS) entry which is preliminary data.</text>
</comment>
<dbReference type="RefSeq" id="WP_167983429.1">
    <property type="nucleotide sequence ID" value="NZ_JAATEJ010000009.1"/>
</dbReference>
<dbReference type="Proteomes" id="UP000734511">
    <property type="component" value="Unassembled WGS sequence"/>
</dbReference>
<evidence type="ECO:0000313" key="1">
    <source>
        <dbReference type="EMBL" id="NJP44570.1"/>
    </source>
</evidence>
<reference evidence="1 2" key="1">
    <citation type="submission" date="2020-03" db="EMBL/GenBank/DDBJ databases">
        <title>WGS of actinomycetes isolated from Thailand.</title>
        <authorList>
            <person name="Thawai C."/>
        </authorList>
    </citation>
    <scope>NUCLEOTIDE SEQUENCE [LARGE SCALE GENOMIC DNA]</scope>
    <source>
        <strain evidence="1 2">PRB2-1</strain>
    </source>
</reference>
<organism evidence="1 2">
    <name type="scientific">Actinacidiphila epipremni</name>
    <dbReference type="NCBI Taxonomy" id="2053013"/>
    <lineage>
        <taxon>Bacteria</taxon>
        <taxon>Bacillati</taxon>
        <taxon>Actinomycetota</taxon>
        <taxon>Actinomycetes</taxon>
        <taxon>Kitasatosporales</taxon>
        <taxon>Streptomycetaceae</taxon>
        <taxon>Actinacidiphila</taxon>
    </lineage>
</organism>
<name>A0ABX0ZL41_9ACTN</name>
<sequence>MGYDLRAVIGGAELVRGVVRDLGAGAAPDPACGLARGLTDGPAYGLAYGLAHELGQGLALLPMTDELFDAVTNGDTGCAWGFFFLPGGFGARLARWSAAGAGGAAAGPLAYVEADFFGGVGEQHAAVWQGGDLALGPLHMGVDEPFDADGSPISQALRHLGAVAGDAYDEFAAVGLRRHRRTGDWAEAAAQAAGATGAAGGAGGVNFGSPASGG</sequence>
<proteinExistence type="predicted"/>
<keyword evidence="2" id="KW-1185">Reference proteome</keyword>
<accession>A0ABX0ZL41</accession>
<protein>
    <submittedName>
        <fullName evidence="1">Uncharacterized protein</fullName>
    </submittedName>
</protein>